<dbReference type="KEGG" id="tam:Theam_0933"/>
<keyword evidence="2" id="KW-1185">Reference proteome</keyword>
<dbReference type="EMBL" id="CP002444">
    <property type="protein sequence ID" value="ADU96900.1"/>
    <property type="molecule type" value="Genomic_DNA"/>
</dbReference>
<dbReference type="Proteomes" id="UP000006362">
    <property type="component" value="Chromosome"/>
</dbReference>
<dbReference type="STRING" id="648996.Theam_0933"/>
<accession>E8T205</accession>
<gene>
    <name evidence="1" type="ordered locus">Theam_0933</name>
</gene>
<name>E8T205_THEA1</name>
<protein>
    <submittedName>
        <fullName evidence="1">Uncharacterized protein</fullName>
    </submittedName>
</protein>
<dbReference type="RefSeq" id="WP_013537686.1">
    <property type="nucleotide sequence ID" value="NC_014926.1"/>
</dbReference>
<proteinExistence type="predicted"/>
<dbReference type="AlphaFoldDB" id="E8T205"/>
<dbReference type="HOGENOM" id="CLU_2182709_0_0_0"/>
<reference evidence="1" key="1">
    <citation type="submission" date="2011-01" db="EMBL/GenBank/DDBJ databases">
        <title>Complete sequence of chromosome of Thermovibrio ammonificans HB-1.</title>
        <authorList>
            <consortium name="US DOE Joint Genome Institute"/>
            <person name="Lucas S."/>
            <person name="Copeland A."/>
            <person name="Lapidus A."/>
            <person name="Cheng J.-F."/>
            <person name="Goodwin L."/>
            <person name="Pitluck S."/>
            <person name="Davenport K."/>
            <person name="Detter J.C."/>
            <person name="Han C."/>
            <person name="Tapia R."/>
            <person name="Land M."/>
            <person name="Hauser L."/>
            <person name="Kyrpides N."/>
            <person name="Ivanova N."/>
            <person name="Ovchinnikova G."/>
            <person name="Vetriani C."/>
            <person name="Woyke T."/>
        </authorList>
    </citation>
    <scope>NUCLEOTIDE SEQUENCE [LARGE SCALE GENOMIC DNA]</scope>
    <source>
        <strain evidence="1">HB-1</strain>
    </source>
</reference>
<organism evidence="1 2">
    <name type="scientific">Thermovibrio ammonificans (strain DSM 15698 / JCM 12110 / HB-1)</name>
    <dbReference type="NCBI Taxonomy" id="648996"/>
    <lineage>
        <taxon>Bacteria</taxon>
        <taxon>Pseudomonadati</taxon>
        <taxon>Aquificota</taxon>
        <taxon>Aquificia</taxon>
        <taxon>Desulfurobacteriales</taxon>
        <taxon>Desulfurobacteriaceae</taxon>
        <taxon>Thermovibrio</taxon>
    </lineage>
</organism>
<evidence type="ECO:0000313" key="1">
    <source>
        <dbReference type="EMBL" id="ADU96900.1"/>
    </source>
</evidence>
<sequence>MAIATVTGVTSTDYALQAMQQHRYRRGGGGNGLGQLMRQLSQDQRQQVAQLLQSLPQDLRPVAKQQILQIDYASLSADQLYQQMVSVINAVASQVTGSSQEGSSISVYA</sequence>
<evidence type="ECO:0000313" key="2">
    <source>
        <dbReference type="Proteomes" id="UP000006362"/>
    </source>
</evidence>